<dbReference type="InterPro" id="IPR052929">
    <property type="entry name" value="RNase_H-like_EbsB-rel"/>
</dbReference>
<dbReference type="Gene3D" id="3.30.420.10">
    <property type="entry name" value="Ribonuclease H-like superfamily/Ribonuclease H"/>
    <property type="match status" value="1"/>
</dbReference>
<dbReference type="InterPro" id="IPR002156">
    <property type="entry name" value="RNaseH_domain"/>
</dbReference>
<evidence type="ECO:0000313" key="2">
    <source>
        <dbReference type="EMBL" id="KAF9605800.1"/>
    </source>
</evidence>
<dbReference type="AlphaFoldDB" id="A0A835LSE5"/>
<protein>
    <recommendedName>
        <fullName evidence="1">RNase H type-1 domain-containing protein</fullName>
    </recommendedName>
</protein>
<dbReference type="GO" id="GO:0003676">
    <property type="term" value="F:nucleic acid binding"/>
    <property type="evidence" value="ECO:0007669"/>
    <property type="project" value="InterPro"/>
</dbReference>
<comment type="caution">
    <text evidence="2">The sequence shown here is derived from an EMBL/GenBank/DDBJ whole genome shotgun (WGS) entry which is preliminary data.</text>
</comment>
<dbReference type="OrthoDB" id="1002691at2759"/>
<evidence type="ECO:0000259" key="1">
    <source>
        <dbReference type="Pfam" id="PF13456"/>
    </source>
</evidence>
<feature type="domain" description="RNase H type-1" evidence="1">
    <location>
        <begin position="215"/>
        <end position="338"/>
    </location>
</feature>
<dbReference type="Pfam" id="PF13456">
    <property type="entry name" value="RVT_3"/>
    <property type="match status" value="1"/>
</dbReference>
<organism evidence="2 3">
    <name type="scientific">Coptis chinensis</name>
    <dbReference type="NCBI Taxonomy" id="261450"/>
    <lineage>
        <taxon>Eukaryota</taxon>
        <taxon>Viridiplantae</taxon>
        <taxon>Streptophyta</taxon>
        <taxon>Embryophyta</taxon>
        <taxon>Tracheophyta</taxon>
        <taxon>Spermatophyta</taxon>
        <taxon>Magnoliopsida</taxon>
        <taxon>Ranunculales</taxon>
        <taxon>Ranunculaceae</taxon>
        <taxon>Coptidoideae</taxon>
        <taxon>Coptis</taxon>
    </lineage>
</organism>
<sequence length="349" mass="39658">MKAGEVVDRGKMWNIGKGDKRVAEAIIPNEGWNLEILNTLPPPIKEAILAIHIRPNCPDKLAGEVLTRHHLNINSMCCFCDSTSEELIHTFFTCEWTRSLWFRSQLNLRTDDPNLNIEMWHLLLMKLEQLDPGGDQSSVSYFIAMLDVIWQVRNKWRFENTTSTHESILAQVAALSKTWQTAFSEEDPISTMPLHVNVIKDVAWINPPPGWVKINFDAAFVNTGTYATLAVVGRDHERRILGGCSKKMKATTSAEKPSSQAENLRLDFALLQQWKDIIFEGDAMEVVEACKHGANSAPLRWRTMLLNMFCNLNSLHSFSFRHTPRACNLLAHKLVAWATKEVCRTPHVL</sequence>
<name>A0A835LSE5_9MAGN</name>
<dbReference type="InterPro" id="IPR044730">
    <property type="entry name" value="RNase_H-like_dom_plant"/>
</dbReference>
<dbReference type="GO" id="GO:0004523">
    <property type="term" value="F:RNA-DNA hybrid ribonuclease activity"/>
    <property type="evidence" value="ECO:0007669"/>
    <property type="project" value="InterPro"/>
</dbReference>
<dbReference type="PANTHER" id="PTHR47074:SF48">
    <property type="entry name" value="POLYNUCLEOTIDYL TRANSFERASE, RIBONUCLEASE H-LIKE SUPERFAMILY PROTEIN"/>
    <property type="match status" value="1"/>
</dbReference>
<gene>
    <name evidence="2" type="ORF">IFM89_018527</name>
</gene>
<keyword evidence="3" id="KW-1185">Reference proteome</keyword>
<accession>A0A835LSE5</accession>
<dbReference type="CDD" id="cd06222">
    <property type="entry name" value="RNase_H_like"/>
    <property type="match status" value="1"/>
</dbReference>
<dbReference type="PANTHER" id="PTHR47074">
    <property type="entry name" value="BNAC02G40300D PROTEIN"/>
    <property type="match status" value="1"/>
</dbReference>
<proteinExistence type="predicted"/>
<evidence type="ECO:0000313" key="3">
    <source>
        <dbReference type="Proteomes" id="UP000631114"/>
    </source>
</evidence>
<dbReference type="EMBL" id="JADFTS010000005">
    <property type="protein sequence ID" value="KAF9605800.1"/>
    <property type="molecule type" value="Genomic_DNA"/>
</dbReference>
<reference evidence="2 3" key="1">
    <citation type="submission" date="2020-10" db="EMBL/GenBank/DDBJ databases">
        <title>The Coptis chinensis genome and diversification of protoberbering-type alkaloids.</title>
        <authorList>
            <person name="Wang B."/>
            <person name="Shu S."/>
            <person name="Song C."/>
            <person name="Liu Y."/>
        </authorList>
    </citation>
    <scope>NUCLEOTIDE SEQUENCE [LARGE SCALE GENOMIC DNA]</scope>
    <source>
        <strain evidence="2">HL-2020</strain>
        <tissue evidence="2">Leaf</tissue>
    </source>
</reference>
<dbReference type="InterPro" id="IPR036397">
    <property type="entry name" value="RNaseH_sf"/>
</dbReference>
<dbReference type="Proteomes" id="UP000631114">
    <property type="component" value="Unassembled WGS sequence"/>
</dbReference>